<organism evidence="5 6">
    <name type="scientific">Nostoc sphaeroides CCNUC1</name>
    <dbReference type="NCBI Taxonomy" id="2653204"/>
    <lineage>
        <taxon>Bacteria</taxon>
        <taxon>Bacillati</taxon>
        <taxon>Cyanobacteriota</taxon>
        <taxon>Cyanophyceae</taxon>
        <taxon>Nostocales</taxon>
        <taxon>Nostocaceae</taxon>
        <taxon>Nostoc</taxon>
    </lineage>
</organism>
<keyword evidence="6" id="KW-1185">Reference proteome</keyword>
<comment type="similarity">
    <text evidence="2 3">Belongs to the small heat shock protein (HSP20) family.</text>
</comment>
<dbReference type="PANTHER" id="PTHR46733:SF4">
    <property type="entry name" value="HEAT SHOCK PROTEIN 21, CHLOROPLASTIC"/>
    <property type="match status" value="1"/>
</dbReference>
<dbReference type="RefSeq" id="WP_118167237.1">
    <property type="nucleotide sequence ID" value="NZ_CP045226.1"/>
</dbReference>
<proteinExistence type="inferred from homology"/>
<evidence type="ECO:0000259" key="4">
    <source>
        <dbReference type="PROSITE" id="PS01031"/>
    </source>
</evidence>
<dbReference type="Proteomes" id="UP000326678">
    <property type="component" value="Chromosome Gxm1"/>
</dbReference>
<dbReference type="InterPro" id="IPR002068">
    <property type="entry name" value="A-crystallin/Hsp20_dom"/>
</dbReference>
<dbReference type="AlphaFoldDB" id="A0A5P8W5I4"/>
<sequence>MTLVRWNPWREIDTLQRQLNNIFEDTRVASAFLDGGLSKVPAAEIQETENAIHLKLELPGIEAKDLDVQVTENAVYVSGERKSETKTEEKGVTKSEFHYGKFERVIPLSARIQNTNVKADYKDGILNLILPKTEQEKNKVVKVNLEQPAN</sequence>
<dbReference type="GO" id="GO:0009408">
    <property type="term" value="P:response to heat"/>
    <property type="evidence" value="ECO:0007669"/>
    <property type="project" value="InterPro"/>
</dbReference>
<dbReference type="InterPro" id="IPR008978">
    <property type="entry name" value="HSP20-like_chaperone"/>
</dbReference>
<evidence type="ECO:0000313" key="6">
    <source>
        <dbReference type="Proteomes" id="UP000326678"/>
    </source>
</evidence>
<name>A0A5P8W5I4_9NOSO</name>
<reference evidence="5 6" key="1">
    <citation type="submission" date="2019-10" db="EMBL/GenBank/DDBJ databases">
        <title>Genomic and transcriptomic insights into the perfect genentic adaptation of a filamentous nitrogen-fixing cyanobacterium to rice fields.</title>
        <authorList>
            <person name="Chen Z."/>
        </authorList>
    </citation>
    <scope>NUCLEOTIDE SEQUENCE [LARGE SCALE GENOMIC DNA]</scope>
    <source>
        <strain evidence="5">CCNUC1</strain>
    </source>
</reference>
<evidence type="ECO:0000313" key="5">
    <source>
        <dbReference type="EMBL" id="QFS47781.1"/>
    </source>
</evidence>
<evidence type="ECO:0000256" key="1">
    <source>
        <dbReference type="ARBA" id="ARBA00023016"/>
    </source>
</evidence>
<keyword evidence="1" id="KW-0346">Stress response</keyword>
<dbReference type="PANTHER" id="PTHR46733">
    <property type="entry name" value="26.5 KDA HEAT SHOCK PROTEIN, MITOCHONDRIAL"/>
    <property type="match status" value="1"/>
</dbReference>
<dbReference type="EMBL" id="CP045226">
    <property type="protein sequence ID" value="QFS47781.1"/>
    <property type="molecule type" value="Genomic_DNA"/>
</dbReference>
<protein>
    <submittedName>
        <fullName evidence="5">HSP20, HSP20 family protein</fullName>
    </submittedName>
</protein>
<gene>
    <name evidence="5" type="ORF">GXM_05273</name>
</gene>
<dbReference type="Pfam" id="PF00011">
    <property type="entry name" value="HSP20"/>
    <property type="match status" value="1"/>
</dbReference>
<dbReference type="KEGG" id="nsh:GXM_05273"/>
<evidence type="ECO:0000256" key="3">
    <source>
        <dbReference type="RuleBase" id="RU003616"/>
    </source>
</evidence>
<feature type="domain" description="SHSP" evidence="4">
    <location>
        <begin position="34"/>
        <end position="146"/>
    </location>
</feature>
<dbReference type="PROSITE" id="PS01031">
    <property type="entry name" value="SHSP"/>
    <property type="match status" value="1"/>
</dbReference>
<dbReference type="CDD" id="cd06464">
    <property type="entry name" value="ACD_sHsps-like"/>
    <property type="match status" value="1"/>
</dbReference>
<dbReference type="InterPro" id="IPR044587">
    <property type="entry name" value="HSP21-like"/>
</dbReference>
<evidence type="ECO:0000256" key="2">
    <source>
        <dbReference type="PROSITE-ProRule" id="PRU00285"/>
    </source>
</evidence>
<dbReference type="SUPFAM" id="SSF49764">
    <property type="entry name" value="HSP20-like chaperones"/>
    <property type="match status" value="1"/>
</dbReference>
<accession>A0A5P8W5I4</accession>
<dbReference type="Gene3D" id="2.60.40.790">
    <property type="match status" value="1"/>
</dbReference>